<dbReference type="GO" id="GO:0034080">
    <property type="term" value="P:CENP-A containing chromatin assembly"/>
    <property type="evidence" value="ECO:0007669"/>
    <property type="project" value="TreeGrafter"/>
</dbReference>
<dbReference type="GO" id="GO:0006335">
    <property type="term" value="P:DNA replication-dependent chromatin assembly"/>
    <property type="evidence" value="ECO:0007669"/>
    <property type="project" value="TreeGrafter"/>
</dbReference>
<dbReference type="SUPFAM" id="SSF48452">
    <property type="entry name" value="TPR-like"/>
    <property type="match status" value="1"/>
</dbReference>
<evidence type="ECO:0000256" key="2">
    <source>
        <dbReference type="ARBA" id="ARBA00022803"/>
    </source>
</evidence>
<dbReference type="InterPro" id="IPR011990">
    <property type="entry name" value="TPR-like_helical_dom_sf"/>
</dbReference>
<feature type="compositionally biased region" description="Polar residues" evidence="3">
    <location>
        <begin position="436"/>
        <end position="455"/>
    </location>
</feature>
<protein>
    <submittedName>
        <fullName evidence="4">Protein HGV2</fullName>
    </submittedName>
</protein>
<name>A0A834VHJ1_SARSC</name>
<feature type="compositionally biased region" description="Low complexity" evidence="3">
    <location>
        <begin position="464"/>
        <end position="479"/>
    </location>
</feature>
<evidence type="ECO:0000256" key="3">
    <source>
        <dbReference type="SAM" id="MobiDB-lite"/>
    </source>
</evidence>
<gene>
    <name evidence="4" type="ORF">SSS_7775</name>
</gene>
<evidence type="ECO:0000256" key="1">
    <source>
        <dbReference type="ARBA" id="ARBA00022737"/>
    </source>
</evidence>
<evidence type="ECO:0000313" key="6">
    <source>
        <dbReference type="Proteomes" id="UP000070412"/>
    </source>
</evidence>
<feature type="region of interest" description="Disordered" evidence="3">
    <location>
        <begin position="1"/>
        <end position="42"/>
    </location>
</feature>
<sequence length="487" mass="54813">MADMEDQTMPTSSSNSDQVSCPSLSSSTSSTPKIESTTKNDIDEKSKLDKELLVQAIASMQHGKRHMIVSDYASAVPCFEIACELLGQIYGLRAFECAEAYLNYGISLYEMSRLEEGLDGGIVNVGNPQESCDEDEDEEEDEENMDDENANDENEEEGSQNQDNVNDVENDDETNKEEDISSINNDAKESNNELASSTTSDVNIEKLMSQQSTSKDSGELSSNLESNNNENDDNDDNATNIEIAFEVLTTAKEIYKENLSEKESKLNYAEALQKLAEISIDWENPDGAIELLNECYRYRMESLPSDDRLIAVTFHYLGLAYSFKHDCDNSNKCFQRALDVVQLRIDNLKAKETKDMDVFEKASLEREITQLESLIPEIQMKIEDMKEQIQSHCKTMMAIANETRREEEKTIELCKEKPITNISHLIKRKREETESLNDLNNKPISNHSVEQNGDLSISVKRVCTQSTTSSSSASTVPTSEIIDDQRE</sequence>
<feature type="compositionally biased region" description="Acidic residues" evidence="3">
    <location>
        <begin position="131"/>
        <end position="158"/>
    </location>
</feature>
<keyword evidence="1" id="KW-0677">Repeat</keyword>
<feature type="compositionally biased region" description="Low complexity" evidence="3">
    <location>
        <begin position="219"/>
        <end position="229"/>
    </location>
</feature>
<evidence type="ECO:0000313" key="5">
    <source>
        <dbReference type="EnsemblMetazoa" id="KAF7496140.1"/>
    </source>
</evidence>
<dbReference type="Proteomes" id="UP000070412">
    <property type="component" value="Unassembled WGS sequence"/>
</dbReference>
<reference evidence="4" key="2">
    <citation type="submission" date="2020-01" db="EMBL/GenBank/DDBJ databases">
        <authorList>
            <person name="Korhonen P.K.K."/>
            <person name="Guangxu M.G."/>
            <person name="Wang T.W."/>
            <person name="Stroehlein A.J.S."/>
            <person name="Young N.D."/>
            <person name="Ang C.-S.A."/>
            <person name="Fernando D.W.F."/>
            <person name="Lu H.L."/>
            <person name="Taylor S.T."/>
            <person name="Ehtesham M.E.M."/>
            <person name="Najaraj S.H.N."/>
            <person name="Harsha G.H.G."/>
            <person name="Madugundu A.M."/>
            <person name="Renuse S.R."/>
            <person name="Holt D.H."/>
            <person name="Pandey A.P."/>
            <person name="Papenfuss A.P."/>
            <person name="Gasser R.B.G."/>
            <person name="Fischer K.F."/>
        </authorList>
    </citation>
    <scope>NUCLEOTIDE SEQUENCE</scope>
    <source>
        <strain evidence="4">SSS_KF_BRIS2020</strain>
    </source>
</reference>
<dbReference type="GO" id="GO:0042393">
    <property type="term" value="F:histone binding"/>
    <property type="evidence" value="ECO:0007669"/>
    <property type="project" value="TreeGrafter"/>
</dbReference>
<feature type="compositionally biased region" description="Polar residues" evidence="3">
    <location>
        <begin position="8"/>
        <end position="19"/>
    </location>
</feature>
<dbReference type="OrthoDB" id="5587616at2759"/>
<feature type="compositionally biased region" description="Polar residues" evidence="3">
    <location>
        <begin position="192"/>
        <end position="215"/>
    </location>
</feature>
<keyword evidence="6" id="KW-1185">Reference proteome</keyword>
<dbReference type="EMBL" id="WVUK01000037">
    <property type="protein sequence ID" value="KAF7496140.1"/>
    <property type="molecule type" value="Genomic_DNA"/>
</dbReference>
<reference evidence="6" key="1">
    <citation type="journal article" date="2020" name="PLoS Negl. Trop. Dis.">
        <title>High-quality nuclear genome for Sarcoptes scabiei-A critical resource for a neglected parasite.</title>
        <authorList>
            <person name="Korhonen P.K."/>
            <person name="Gasser R.B."/>
            <person name="Ma G."/>
            <person name="Wang T."/>
            <person name="Stroehlein A.J."/>
            <person name="Young N.D."/>
            <person name="Ang C.S."/>
            <person name="Fernando D.D."/>
            <person name="Lu H.C."/>
            <person name="Taylor S."/>
            <person name="Reynolds S.L."/>
            <person name="Mofiz E."/>
            <person name="Najaraj S.H."/>
            <person name="Gowda H."/>
            <person name="Madugundu A."/>
            <person name="Renuse S."/>
            <person name="Holt D."/>
            <person name="Pandey A."/>
            <person name="Papenfuss A.T."/>
            <person name="Fischer K."/>
        </authorList>
    </citation>
    <scope>NUCLEOTIDE SEQUENCE [LARGE SCALE GENOMIC DNA]</scope>
</reference>
<feature type="region of interest" description="Disordered" evidence="3">
    <location>
        <begin position="120"/>
        <end position="238"/>
    </location>
</feature>
<feature type="compositionally biased region" description="Acidic residues" evidence="3">
    <location>
        <begin position="166"/>
        <end position="176"/>
    </location>
</feature>
<proteinExistence type="predicted"/>
<feature type="compositionally biased region" description="Low complexity" evidence="3">
    <location>
        <begin position="20"/>
        <end position="35"/>
    </location>
</feature>
<dbReference type="PANTHER" id="PTHR15081:SF1">
    <property type="entry name" value="NUCLEAR AUTOANTIGENIC SPERM PROTEIN"/>
    <property type="match status" value="1"/>
</dbReference>
<dbReference type="Gene3D" id="1.25.40.10">
    <property type="entry name" value="Tetratricopeptide repeat domain"/>
    <property type="match status" value="1"/>
</dbReference>
<reference evidence="5" key="3">
    <citation type="submission" date="2022-06" db="UniProtKB">
        <authorList>
            <consortium name="EnsemblMetazoa"/>
        </authorList>
    </citation>
    <scope>IDENTIFICATION</scope>
</reference>
<accession>A0A834VHJ1</accession>
<dbReference type="PANTHER" id="PTHR15081">
    <property type="entry name" value="NUCLEAR AUTOANTIGENIC SPERM PROTEIN NASP -RELATED"/>
    <property type="match status" value="1"/>
</dbReference>
<keyword evidence="2" id="KW-0802">TPR repeat</keyword>
<organism evidence="4">
    <name type="scientific">Sarcoptes scabiei</name>
    <name type="common">Itch mite</name>
    <name type="synonym">Acarus scabiei</name>
    <dbReference type="NCBI Taxonomy" id="52283"/>
    <lineage>
        <taxon>Eukaryota</taxon>
        <taxon>Metazoa</taxon>
        <taxon>Ecdysozoa</taxon>
        <taxon>Arthropoda</taxon>
        <taxon>Chelicerata</taxon>
        <taxon>Arachnida</taxon>
        <taxon>Acari</taxon>
        <taxon>Acariformes</taxon>
        <taxon>Sarcoptiformes</taxon>
        <taxon>Astigmata</taxon>
        <taxon>Psoroptidia</taxon>
        <taxon>Sarcoptoidea</taxon>
        <taxon>Sarcoptidae</taxon>
        <taxon>Sarcoptinae</taxon>
        <taxon>Sarcoptes</taxon>
    </lineage>
</organism>
<feature type="region of interest" description="Disordered" evidence="3">
    <location>
        <begin position="431"/>
        <end position="487"/>
    </location>
</feature>
<dbReference type="AlphaFoldDB" id="A0A834VHJ1"/>
<dbReference type="InterPro" id="IPR051730">
    <property type="entry name" value="NASP-like"/>
</dbReference>
<dbReference type="EnsemblMetazoa" id="SSS_7775s_mrna">
    <property type="protein sequence ID" value="KAF7496140.1"/>
    <property type="gene ID" value="SSS_7775"/>
</dbReference>
<dbReference type="GO" id="GO:0005654">
    <property type="term" value="C:nucleoplasm"/>
    <property type="evidence" value="ECO:0007669"/>
    <property type="project" value="TreeGrafter"/>
</dbReference>
<evidence type="ECO:0000313" key="4">
    <source>
        <dbReference type="EMBL" id="KAF7496140.1"/>
    </source>
</evidence>